<dbReference type="GO" id="GO:0019843">
    <property type="term" value="F:rRNA binding"/>
    <property type="evidence" value="ECO:0007669"/>
    <property type="project" value="UniProtKB-UniRule"/>
</dbReference>
<feature type="domain" description="Large ribosomal subunit protein uL6 alpha-beta" evidence="6">
    <location>
        <begin position="98"/>
        <end position="172"/>
    </location>
</feature>
<dbReference type="NCBIfam" id="TIGR03653">
    <property type="entry name" value="uL6_arch"/>
    <property type="match status" value="1"/>
</dbReference>
<dbReference type="InterPro" id="IPR020040">
    <property type="entry name" value="Ribosomal_uL6_a/b-dom"/>
</dbReference>
<dbReference type="InterPro" id="IPR036789">
    <property type="entry name" value="Ribosomal_uL6-like_a/b-dom_sf"/>
</dbReference>
<dbReference type="GO" id="GO:0003735">
    <property type="term" value="F:structural constituent of ribosome"/>
    <property type="evidence" value="ECO:0007669"/>
    <property type="project" value="UniProtKB-UniRule"/>
</dbReference>
<proteinExistence type="inferred from homology"/>
<organism evidence="7">
    <name type="scientific">Fervidicoccus fontis</name>
    <dbReference type="NCBI Taxonomy" id="683846"/>
    <lineage>
        <taxon>Archaea</taxon>
        <taxon>Thermoproteota</taxon>
        <taxon>Thermoprotei</taxon>
        <taxon>Fervidicoccales</taxon>
        <taxon>Fervidicoccaceae</taxon>
        <taxon>Fervidicoccus</taxon>
    </lineage>
</organism>
<comment type="similarity">
    <text evidence="5">Belongs to the universal ribosomal protein uL6 family.</text>
</comment>
<protein>
    <recommendedName>
        <fullName evidence="5">Large ribosomal subunit protein uL6</fullName>
    </recommendedName>
</protein>
<evidence type="ECO:0000256" key="5">
    <source>
        <dbReference type="HAMAP-Rule" id="MF_01365"/>
    </source>
</evidence>
<dbReference type="Gene3D" id="3.90.930.12">
    <property type="entry name" value="Ribosomal protein L6, alpha-beta domain"/>
    <property type="match status" value="2"/>
</dbReference>
<dbReference type="GO" id="GO:0002181">
    <property type="term" value="P:cytoplasmic translation"/>
    <property type="evidence" value="ECO:0007669"/>
    <property type="project" value="TreeGrafter"/>
</dbReference>
<dbReference type="InterPro" id="IPR000702">
    <property type="entry name" value="Ribosomal_uL6-like"/>
</dbReference>
<evidence type="ECO:0000259" key="6">
    <source>
        <dbReference type="Pfam" id="PF00347"/>
    </source>
</evidence>
<comment type="caution">
    <text evidence="7">The sequence shown here is derived from an EMBL/GenBank/DDBJ whole genome shotgun (WGS) entry which is preliminary data.</text>
</comment>
<evidence type="ECO:0000256" key="2">
    <source>
        <dbReference type="ARBA" id="ARBA00022884"/>
    </source>
</evidence>
<evidence type="ECO:0000256" key="4">
    <source>
        <dbReference type="ARBA" id="ARBA00023274"/>
    </source>
</evidence>
<sequence>MVKAIKYSRTVEIPEGIKVSVEGKRVSVSGPKGTIERDFSHAIGVSISIVENKVMVEADFANRRKKALVGTIASHIQNMIDGVRNGFTYKLKIVFSHFPISVEVKGDKVLIRNFLGEKSPRVAKILPGVTVKATKEDITVEGIDIEAVGQTAANIEAATKISEFDRRVFMDGIYIYEKGG</sequence>
<keyword evidence="2 5" id="KW-0694">RNA-binding</keyword>
<evidence type="ECO:0000256" key="3">
    <source>
        <dbReference type="ARBA" id="ARBA00022980"/>
    </source>
</evidence>
<accession>A0A7J3SKD1</accession>
<dbReference type="PANTHER" id="PTHR11655:SF16">
    <property type="entry name" value="60S RIBOSOMAL PROTEIN L9"/>
    <property type="match status" value="1"/>
</dbReference>
<keyword evidence="4 5" id="KW-0687">Ribonucleoprotein</keyword>
<gene>
    <name evidence="5" type="primary">rpl6</name>
    <name evidence="7" type="ORF">ENW83_00960</name>
</gene>
<dbReference type="Pfam" id="PF00347">
    <property type="entry name" value="Ribosomal_L6"/>
    <property type="match status" value="2"/>
</dbReference>
<keyword evidence="3 5" id="KW-0689">Ribosomal protein</keyword>
<dbReference type="SUPFAM" id="SSF56053">
    <property type="entry name" value="Ribosomal protein L6"/>
    <property type="match status" value="2"/>
</dbReference>
<dbReference type="PANTHER" id="PTHR11655">
    <property type="entry name" value="60S/50S RIBOSOMAL PROTEIN L6/L9"/>
    <property type="match status" value="1"/>
</dbReference>
<feature type="domain" description="Large ribosomal subunit protein uL6 alpha-beta" evidence="6">
    <location>
        <begin position="13"/>
        <end position="86"/>
    </location>
</feature>
<dbReference type="EMBL" id="DTLS01000030">
    <property type="protein sequence ID" value="HGZ59763.1"/>
    <property type="molecule type" value="Genomic_DNA"/>
</dbReference>
<dbReference type="FunFam" id="3.90.930.12:FF:000008">
    <property type="entry name" value="50S ribosomal protein L6"/>
    <property type="match status" value="1"/>
</dbReference>
<dbReference type="NCBIfam" id="NF004037">
    <property type="entry name" value="PRK05518.1"/>
    <property type="match status" value="1"/>
</dbReference>
<keyword evidence="1 5" id="KW-0699">rRNA-binding</keyword>
<dbReference type="AlphaFoldDB" id="A0A7J3SKD1"/>
<dbReference type="GO" id="GO:0022625">
    <property type="term" value="C:cytosolic large ribosomal subunit"/>
    <property type="evidence" value="ECO:0007669"/>
    <property type="project" value="UniProtKB-UniRule"/>
</dbReference>
<reference evidence="7" key="1">
    <citation type="journal article" date="2020" name="mSystems">
        <title>Genome- and Community-Level Interaction Insights into Carbon Utilization and Element Cycling Functions of Hydrothermarchaeota in Hydrothermal Sediment.</title>
        <authorList>
            <person name="Zhou Z."/>
            <person name="Liu Y."/>
            <person name="Xu W."/>
            <person name="Pan J."/>
            <person name="Luo Z.H."/>
            <person name="Li M."/>
        </authorList>
    </citation>
    <scope>NUCLEOTIDE SEQUENCE [LARGE SCALE GENOMIC DNA]</scope>
    <source>
        <strain evidence="7">SpSt-885</strain>
    </source>
</reference>
<evidence type="ECO:0000313" key="7">
    <source>
        <dbReference type="EMBL" id="HGZ59763.1"/>
    </source>
</evidence>
<dbReference type="FunFam" id="3.90.930.12:FF:000004">
    <property type="entry name" value="60S ribosomal protein L9"/>
    <property type="match status" value="1"/>
</dbReference>
<comment type="subunit">
    <text evidence="5">Part of the 50S ribosomal subunit.</text>
</comment>
<dbReference type="HAMAP" id="MF_01365_A">
    <property type="entry name" value="Ribosomal_uL6_A"/>
    <property type="match status" value="1"/>
</dbReference>
<dbReference type="PIRSF" id="PIRSF002162">
    <property type="entry name" value="Ribosomal_L6"/>
    <property type="match status" value="1"/>
</dbReference>
<comment type="function">
    <text evidence="5">This protein binds to the 23S rRNA, and is important in its secondary structure. It is located near the subunit interface in the base of the L7/L12 stalk, and near the tRNA binding site of the peptidyltransferase center.</text>
</comment>
<name>A0A7J3SKD1_9CREN</name>
<evidence type="ECO:0000256" key="1">
    <source>
        <dbReference type="ARBA" id="ARBA00022730"/>
    </source>
</evidence>
<dbReference type="InterPro" id="IPR019907">
    <property type="entry name" value="Ribosomal_uL6_arc"/>
</dbReference>